<dbReference type="InterPro" id="IPR027417">
    <property type="entry name" value="P-loop_NTPase"/>
</dbReference>
<dbReference type="RefSeq" id="XP_003645890.1">
    <property type="nucleotide sequence ID" value="XM_003645842.1"/>
</dbReference>
<feature type="domain" description="ABC transporter" evidence="9">
    <location>
        <begin position="1077"/>
        <end position="1312"/>
    </location>
</feature>
<evidence type="ECO:0000256" key="2">
    <source>
        <dbReference type="ARBA" id="ARBA00022448"/>
    </source>
</evidence>
<evidence type="ECO:0000313" key="12">
    <source>
        <dbReference type="Proteomes" id="UP000006790"/>
    </source>
</evidence>
<feature type="transmembrane region" description="Helical" evidence="8">
    <location>
        <begin position="21"/>
        <end position="41"/>
    </location>
</feature>
<dbReference type="OMA" id="TFWACLT"/>
<dbReference type="InterPro" id="IPR003439">
    <property type="entry name" value="ABC_transporter-like_ATP-bd"/>
</dbReference>
<feature type="domain" description="ABC transporter" evidence="9">
    <location>
        <begin position="368"/>
        <end position="606"/>
    </location>
</feature>
<evidence type="ECO:0000256" key="7">
    <source>
        <dbReference type="ARBA" id="ARBA00023136"/>
    </source>
</evidence>
<keyword evidence="5" id="KW-0067">ATP-binding</keyword>
<dbReference type="CDD" id="cd03228">
    <property type="entry name" value="ABCC_MRP_Like"/>
    <property type="match status" value="1"/>
</dbReference>
<dbReference type="STRING" id="931890.G8JQT9"/>
<feature type="domain" description="ABC transmembrane type-1" evidence="10">
    <location>
        <begin position="749"/>
        <end position="1037"/>
    </location>
</feature>
<dbReference type="InterPro" id="IPR003593">
    <property type="entry name" value="AAA+_ATPase"/>
</dbReference>
<dbReference type="GO" id="GO:0000770">
    <property type="term" value="P:peptide pheromone export"/>
    <property type="evidence" value="ECO:0007669"/>
    <property type="project" value="EnsemblFungi"/>
</dbReference>
<dbReference type="GO" id="GO:0005794">
    <property type="term" value="C:Golgi apparatus"/>
    <property type="evidence" value="ECO:0007669"/>
    <property type="project" value="EnsemblFungi"/>
</dbReference>
<feature type="domain" description="ABC transmembrane type-1" evidence="10">
    <location>
        <begin position="29"/>
        <end position="321"/>
    </location>
</feature>
<dbReference type="EMBL" id="CP002499">
    <property type="protein sequence ID" value="AET39073.1"/>
    <property type="molecule type" value="Genomic_DNA"/>
</dbReference>
<evidence type="ECO:0000259" key="9">
    <source>
        <dbReference type="PROSITE" id="PS50893"/>
    </source>
</evidence>
<dbReference type="SUPFAM" id="SSF52540">
    <property type="entry name" value="P-loop containing nucleoside triphosphate hydrolases"/>
    <property type="match status" value="2"/>
</dbReference>
<feature type="transmembrane region" description="Helical" evidence="8">
    <location>
        <begin position="264"/>
        <end position="281"/>
    </location>
</feature>
<dbReference type="GO" id="GO:0005524">
    <property type="term" value="F:ATP binding"/>
    <property type="evidence" value="ECO:0007669"/>
    <property type="project" value="UniProtKB-KW"/>
</dbReference>
<comment type="subcellular location">
    <subcellularLocation>
        <location evidence="1">Membrane</location>
        <topology evidence="1">Multi-pass membrane protein</topology>
    </subcellularLocation>
</comment>
<dbReference type="Proteomes" id="UP000006790">
    <property type="component" value="Chromosome 3"/>
</dbReference>
<dbReference type="GO" id="GO:0005743">
    <property type="term" value="C:mitochondrial inner membrane"/>
    <property type="evidence" value="ECO:0007669"/>
    <property type="project" value="TreeGrafter"/>
</dbReference>
<dbReference type="InterPro" id="IPR011527">
    <property type="entry name" value="ABC1_TM_dom"/>
</dbReference>
<dbReference type="PROSITE" id="PS50929">
    <property type="entry name" value="ABC_TM1F"/>
    <property type="match status" value="2"/>
</dbReference>
<dbReference type="SMART" id="SM00382">
    <property type="entry name" value="AAA"/>
    <property type="match status" value="2"/>
</dbReference>
<organism evidence="11 12">
    <name type="scientific">Eremothecium cymbalariae (strain CBS 270.75 / DBVPG 7215 / KCTC 17166 / NRRL Y-17582)</name>
    <name type="common">Yeast</name>
    <dbReference type="NCBI Taxonomy" id="931890"/>
    <lineage>
        <taxon>Eukaryota</taxon>
        <taxon>Fungi</taxon>
        <taxon>Dikarya</taxon>
        <taxon>Ascomycota</taxon>
        <taxon>Saccharomycotina</taxon>
        <taxon>Saccharomycetes</taxon>
        <taxon>Saccharomycetales</taxon>
        <taxon>Saccharomycetaceae</taxon>
        <taxon>Eremothecium</taxon>
    </lineage>
</organism>
<feature type="transmembrane region" description="Helical" evidence="8">
    <location>
        <begin position="180"/>
        <end position="200"/>
    </location>
</feature>
<evidence type="ECO:0000256" key="5">
    <source>
        <dbReference type="ARBA" id="ARBA00022840"/>
    </source>
</evidence>
<gene>
    <name evidence="11" type="ordered locus">Ecym_3612</name>
</gene>
<feature type="transmembrane region" description="Helical" evidence="8">
    <location>
        <begin position="972"/>
        <end position="996"/>
    </location>
</feature>
<dbReference type="GO" id="GO:0016887">
    <property type="term" value="F:ATP hydrolysis activity"/>
    <property type="evidence" value="ECO:0007669"/>
    <property type="project" value="InterPro"/>
</dbReference>
<dbReference type="PROSITE" id="PS50893">
    <property type="entry name" value="ABC_TRANSPORTER_2"/>
    <property type="match status" value="2"/>
</dbReference>
<evidence type="ECO:0000259" key="10">
    <source>
        <dbReference type="PROSITE" id="PS50929"/>
    </source>
</evidence>
<dbReference type="CDD" id="cd18577">
    <property type="entry name" value="ABC_6TM_Pgp_ABCB1_D1_like"/>
    <property type="match status" value="1"/>
</dbReference>
<dbReference type="GO" id="GO:0005886">
    <property type="term" value="C:plasma membrane"/>
    <property type="evidence" value="ECO:0007669"/>
    <property type="project" value="EnsemblFungi"/>
</dbReference>
<evidence type="ECO:0000313" key="11">
    <source>
        <dbReference type="EMBL" id="AET39073.1"/>
    </source>
</evidence>
<keyword evidence="4" id="KW-0547">Nucleotide-binding</keyword>
<dbReference type="InParanoid" id="G8JQT9"/>
<dbReference type="FunFam" id="3.40.50.300:FF:001471">
    <property type="entry name" value="P-loop containing nucleoside triphosphate hydrolase protein"/>
    <property type="match status" value="1"/>
</dbReference>
<keyword evidence="2" id="KW-0813">Transport</keyword>
<accession>G8JQT9</accession>
<dbReference type="GO" id="GO:0015440">
    <property type="term" value="F:ABC-type peptide transporter activity"/>
    <property type="evidence" value="ECO:0007669"/>
    <property type="project" value="EnsemblFungi"/>
</dbReference>
<feature type="transmembrane region" description="Helical" evidence="8">
    <location>
        <begin position="79"/>
        <end position="102"/>
    </location>
</feature>
<evidence type="ECO:0000256" key="8">
    <source>
        <dbReference type="SAM" id="Phobius"/>
    </source>
</evidence>
<dbReference type="Gene3D" id="1.20.1560.10">
    <property type="entry name" value="ABC transporter type 1, transmembrane domain"/>
    <property type="match status" value="2"/>
</dbReference>
<dbReference type="OrthoDB" id="6500128at2759"/>
<dbReference type="PANTHER" id="PTHR43394:SF15">
    <property type="entry name" value="ALPHA-FACTOR-TRANSPORTING ATPASE"/>
    <property type="match status" value="1"/>
</dbReference>
<feature type="transmembrane region" description="Helical" evidence="8">
    <location>
        <begin position="894"/>
        <end position="915"/>
    </location>
</feature>
<reference evidence="12" key="1">
    <citation type="journal article" date="2012" name="G3 (Bethesda)">
        <title>Pichia sorbitophila, an interspecies yeast hybrid reveals early steps of genome resolution following polyploidization.</title>
        <authorList>
            <person name="Leh Louis V."/>
            <person name="Despons L."/>
            <person name="Friedrich A."/>
            <person name="Martin T."/>
            <person name="Durrens P."/>
            <person name="Casaregola S."/>
            <person name="Neuveglise C."/>
            <person name="Fairhead C."/>
            <person name="Marck C."/>
            <person name="Cruz J.A."/>
            <person name="Straub M.L."/>
            <person name="Kugler V."/>
            <person name="Sacerdot C."/>
            <person name="Uzunov Z."/>
            <person name="Thierry A."/>
            <person name="Weiss S."/>
            <person name="Bleykasten C."/>
            <person name="De Montigny J."/>
            <person name="Jacques N."/>
            <person name="Jung P."/>
            <person name="Lemaire M."/>
            <person name="Mallet S."/>
            <person name="Morel G."/>
            <person name="Richard G.F."/>
            <person name="Sarkar A."/>
            <person name="Savel G."/>
            <person name="Schacherer J."/>
            <person name="Seret M.L."/>
            <person name="Talla E."/>
            <person name="Samson G."/>
            <person name="Jubin C."/>
            <person name="Poulain J."/>
            <person name="Vacherie B."/>
            <person name="Barbe V."/>
            <person name="Pelletier E."/>
            <person name="Sherman D.J."/>
            <person name="Westhof E."/>
            <person name="Weissenbach J."/>
            <person name="Baret P.V."/>
            <person name="Wincker P."/>
            <person name="Gaillardin C."/>
            <person name="Dujon B."/>
            <person name="Souciet J.L."/>
        </authorList>
    </citation>
    <scope>NUCLEOTIDE SEQUENCE [LARGE SCALE GENOMIC DNA]</scope>
    <source>
        <strain evidence="12">CBS 270.75 / DBVPG 7215 / KCTC 17166 / NRRL Y-17582</strain>
    </source>
</reference>
<dbReference type="CDD" id="cd18578">
    <property type="entry name" value="ABC_6TM_Pgp_ABCB1_D2_like"/>
    <property type="match status" value="1"/>
</dbReference>
<dbReference type="KEGG" id="erc:Ecym_3612"/>
<evidence type="ECO:0000256" key="4">
    <source>
        <dbReference type="ARBA" id="ARBA00022741"/>
    </source>
</evidence>
<feature type="transmembrane region" description="Helical" evidence="8">
    <location>
        <begin position="1011"/>
        <end position="1030"/>
    </location>
</feature>
<keyword evidence="3 8" id="KW-0812">Transmembrane</keyword>
<keyword evidence="6 8" id="KW-1133">Transmembrane helix</keyword>
<dbReference type="HOGENOM" id="CLU_000604_17_2_1"/>
<proteinExistence type="predicted"/>
<dbReference type="FunCoup" id="G8JQT9">
    <property type="interactions" value="762"/>
</dbReference>
<evidence type="ECO:0000256" key="6">
    <source>
        <dbReference type="ARBA" id="ARBA00022989"/>
    </source>
</evidence>
<feature type="transmembrane region" description="Helical" evidence="8">
    <location>
        <begin position="746"/>
        <end position="769"/>
    </location>
</feature>
<dbReference type="FunFam" id="3.40.50.300:FF:000604">
    <property type="entry name" value="ABC transporter B family member 28"/>
    <property type="match status" value="1"/>
</dbReference>
<dbReference type="Pfam" id="PF00005">
    <property type="entry name" value="ABC_tran"/>
    <property type="match status" value="2"/>
</dbReference>
<dbReference type="InterPro" id="IPR039421">
    <property type="entry name" value="Type_1_exporter"/>
</dbReference>
<name>G8JQT9_ERECY</name>
<keyword evidence="7 8" id="KW-0472">Membrane</keyword>
<dbReference type="SUPFAM" id="SSF90123">
    <property type="entry name" value="ABC transporter transmembrane region"/>
    <property type="match status" value="2"/>
</dbReference>
<keyword evidence="12" id="KW-1185">Reference proteome</keyword>
<dbReference type="Gene3D" id="3.40.50.300">
    <property type="entry name" value="P-loop containing nucleotide triphosphate hydrolases"/>
    <property type="match status" value="2"/>
</dbReference>
<sequence>MGGLFTKIFGRGSNIYMHLDATSDFLLLFLMFVSTLLYGLVPPVTAVLTGRIFQLLEDYAIGTFTSKNAFMRELELRSMTLLIVGFGGLPLCWATLSSWMLLGERQGFRVRRRLLGAYLSKTMAWYDTNENLEGDFTQIHRGVEELRSSAAESSAVTFLNAVTVVTLLTTSLYFSWSLTLVILASTPLIIALAIIFSKLVEKYTELENTETSHAASILTWSMEAPQLIRLFGTEQVELQKFSISVKKCSKFFINLSKYAAANQASLRGLSLIMFVQGFWFGNTMIKRGKLNSGQVITCFSACILLGTTLNNTLQHIVIMQKGKVALQKILSMVESESDALRGRRGETFEIFPSPISGMFVSPVFPKQITFENVSFSYPSRPNEYALDNVSLTFYPEKITFIVGKSGSGKSTLSNLLLKLYSDYEGTIKVGTLDIRATKDSWLLENITLVEQSCTLFNDSLLNNLLLTAKDDNKNEASIKRACQMALLEKLLFDLPDGLSTVIGSNGISLSGGQQQRVALARAILRDTPVLILDESISALDIIHRDLLMEVIRNWRAGKTTIILTHELSHILDDDYLYLMEDGKVGEHGYKRDLLSYTSGRFTELHNAVIPSDPSAIEASHEKAIRLNTEETTGSGIVSEESEEEDNTVVSYDTRRFSLAIAGNESMMVGSRIFSLRLSSYFQGAIMPDEHVYSSTMKGRNKRLVNTREVTDEGRVDLEKKLEERSKPVIMTIWTIICKMYATVNRLYMLWGLTFSALAGIINPVFSYTFSKLLSGVVPKNDGTGSPPYLMKWSLVVICVSVTDGCFTFLKKFILSVCSELWIMSLRIKAMDRISNQDVHWFSLDINKPSEISALILNDLRDLRYLVSGFLSAVTTLIFVSAIGLAWAFVSGWKLSLVCISTIPLFIGVTGIYGGVLQKYETDYKTAVAELENNMFEFVKGIKTVRCLQLESHFSNKYTMLEEGMKHQSRRRAVVTGFGVALSNALVIGVQAILYYYGIKLVVDGEYTPDNLLQTFTLLVFTIMTCSALMYEVPSFSRGRRAATYVFRILNTRSDFLSIDDDFRTEPIEKPSHMNPLIRIQDLTFAYPSALDVEVYKKLSLTINFGENLAIVGESGSGKSTMGLILCGLYPVNGNTVFIDDTDICKWNLSSLRKHISMVEQKAKFFDGSIRDNLIYGLDRIVTDSQIFEVLSLVGIADFVKELPQGLNTRIDTNLISGGQAQRISIGRALLRQPKLLILDECTSSLDAKNAQAIASLVGSSLYGITTIVITHNTQMMKSCNRILFFKNGRISEEGTFQELSDSRRDFYRMITSGEA</sequence>
<dbReference type="eggNOG" id="KOG0055">
    <property type="taxonomic scope" value="Eukaryota"/>
</dbReference>
<protein>
    <submittedName>
        <fullName evidence="11">Uncharacterized protein</fullName>
    </submittedName>
</protein>
<dbReference type="GO" id="GO:0090374">
    <property type="term" value="P:oligopeptide export from mitochondrion"/>
    <property type="evidence" value="ECO:0007669"/>
    <property type="project" value="TreeGrafter"/>
</dbReference>
<dbReference type="GeneID" id="11469183"/>
<feature type="transmembrane region" description="Helical" evidence="8">
    <location>
        <begin position="864"/>
        <end position="888"/>
    </location>
</feature>
<dbReference type="GO" id="GO:0015421">
    <property type="term" value="F:ABC-type oligopeptide transporter activity"/>
    <property type="evidence" value="ECO:0007669"/>
    <property type="project" value="TreeGrafter"/>
</dbReference>
<dbReference type="InterPro" id="IPR017871">
    <property type="entry name" value="ABC_transporter-like_CS"/>
</dbReference>
<dbReference type="Pfam" id="PF00664">
    <property type="entry name" value="ABC_membrane"/>
    <property type="match status" value="2"/>
</dbReference>
<dbReference type="GO" id="GO:0043332">
    <property type="term" value="C:mating projection tip"/>
    <property type="evidence" value="ECO:0007669"/>
    <property type="project" value="EnsemblFungi"/>
</dbReference>
<dbReference type="PANTHER" id="PTHR43394">
    <property type="entry name" value="ATP-DEPENDENT PERMEASE MDL1, MITOCHONDRIAL"/>
    <property type="match status" value="1"/>
</dbReference>
<evidence type="ECO:0000256" key="3">
    <source>
        <dbReference type="ARBA" id="ARBA00022692"/>
    </source>
</evidence>
<feature type="transmembrane region" description="Helical" evidence="8">
    <location>
        <begin position="789"/>
        <end position="809"/>
    </location>
</feature>
<dbReference type="PROSITE" id="PS00211">
    <property type="entry name" value="ABC_TRANSPORTER_1"/>
    <property type="match status" value="2"/>
</dbReference>
<evidence type="ECO:0000256" key="1">
    <source>
        <dbReference type="ARBA" id="ARBA00004141"/>
    </source>
</evidence>
<dbReference type="InterPro" id="IPR036640">
    <property type="entry name" value="ABC1_TM_sf"/>
</dbReference>